<dbReference type="AlphaFoldDB" id="A0A3P1TB95"/>
<reference evidence="1 2" key="1">
    <citation type="submission" date="2018-11" db="EMBL/GenBank/DDBJ databases">
        <title>Genomes From Bacteria Associated with the Canine Oral Cavity: a Test Case for Automated Genome-Based Taxonomic Assignment.</title>
        <authorList>
            <person name="Coil D.A."/>
            <person name="Jospin G."/>
            <person name="Darling A.E."/>
            <person name="Wallis C."/>
            <person name="Davis I.J."/>
            <person name="Harris S."/>
            <person name="Eisen J.A."/>
            <person name="Holcombe L.J."/>
            <person name="O'Flynn C."/>
        </authorList>
    </citation>
    <scope>NUCLEOTIDE SEQUENCE [LARGE SCALE GENOMIC DNA]</scope>
    <source>
        <strain evidence="1 2">OH887_COT-365</strain>
    </source>
</reference>
<comment type="caution">
    <text evidence="1">The sequence shown here is derived from an EMBL/GenBank/DDBJ whole genome shotgun (WGS) entry which is preliminary data.</text>
</comment>
<protein>
    <submittedName>
        <fullName evidence="1">Uncharacterized protein</fullName>
    </submittedName>
</protein>
<dbReference type="OrthoDB" id="4774239at2"/>
<evidence type="ECO:0000313" key="2">
    <source>
        <dbReference type="Proteomes" id="UP000280819"/>
    </source>
</evidence>
<proteinExistence type="predicted"/>
<gene>
    <name evidence="1" type="ORF">EII34_02845</name>
</gene>
<dbReference type="EMBL" id="RQZG01000002">
    <property type="protein sequence ID" value="RRD06580.1"/>
    <property type="molecule type" value="Genomic_DNA"/>
</dbReference>
<evidence type="ECO:0000313" key="1">
    <source>
        <dbReference type="EMBL" id="RRD06580.1"/>
    </source>
</evidence>
<dbReference type="RefSeq" id="WP_124842722.1">
    <property type="nucleotide sequence ID" value="NZ_JAUNKP010000002.1"/>
</dbReference>
<accession>A0A3P1TB95</accession>
<organism evidence="1 2">
    <name type="scientific">Arachnia propionica</name>
    <dbReference type="NCBI Taxonomy" id="1750"/>
    <lineage>
        <taxon>Bacteria</taxon>
        <taxon>Bacillati</taxon>
        <taxon>Actinomycetota</taxon>
        <taxon>Actinomycetes</taxon>
        <taxon>Propionibacteriales</taxon>
        <taxon>Propionibacteriaceae</taxon>
        <taxon>Arachnia</taxon>
    </lineage>
</organism>
<name>A0A3P1TB95_9ACTN</name>
<dbReference type="Proteomes" id="UP000280819">
    <property type="component" value="Unassembled WGS sequence"/>
</dbReference>
<sequence length="64" mass="7058">MGLVHNSCQGKCDWHPTDQEYHDQPLFRCSGCHSEWAPTEAWTPVGADGRMTQEVEAARAACPG</sequence>